<dbReference type="Proteomes" id="UP001280121">
    <property type="component" value="Unassembled WGS sequence"/>
</dbReference>
<sequence length="148" mass="16452">MEGSSNIGSMGSNINGGVLILKNKTCRCEKNAGLKISESFDNPGKFFFCEKRQCKFFSWWEPNATELLGNIQGGGDLNRDRIDEILKLLNAKMQKLESSAIGIIHNQMTMINGSLNGLKKMMLLTMLLLACSIFFYVSSTNMYCNSGM</sequence>
<name>A0AAE0CUR6_9ROSI</name>
<gene>
    <name evidence="2" type="ORF">Ddye_002829</name>
</gene>
<organism evidence="2 3">
    <name type="scientific">Dipteronia dyeriana</name>
    <dbReference type="NCBI Taxonomy" id="168575"/>
    <lineage>
        <taxon>Eukaryota</taxon>
        <taxon>Viridiplantae</taxon>
        <taxon>Streptophyta</taxon>
        <taxon>Embryophyta</taxon>
        <taxon>Tracheophyta</taxon>
        <taxon>Spermatophyta</taxon>
        <taxon>Magnoliopsida</taxon>
        <taxon>eudicotyledons</taxon>
        <taxon>Gunneridae</taxon>
        <taxon>Pentapetalae</taxon>
        <taxon>rosids</taxon>
        <taxon>malvids</taxon>
        <taxon>Sapindales</taxon>
        <taxon>Sapindaceae</taxon>
        <taxon>Hippocastanoideae</taxon>
        <taxon>Acereae</taxon>
        <taxon>Dipteronia</taxon>
    </lineage>
</organism>
<accession>A0AAE0CUR6</accession>
<feature type="transmembrane region" description="Helical" evidence="1">
    <location>
        <begin position="121"/>
        <end position="138"/>
    </location>
</feature>
<evidence type="ECO:0000313" key="2">
    <source>
        <dbReference type="EMBL" id="KAK2664255.1"/>
    </source>
</evidence>
<proteinExistence type="predicted"/>
<keyword evidence="1" id="KW-1133">Transmembrane helix</keyword>
<keyword evidence="1" id="KW-0472">Membrane</keyword>
<comment type="caution">
    <text evidence="2">The sequence shown here is derived from an EMBL/GenBank/DDBJ whole genome shotgun (WGS) entry which is preliminary data.</text>
</comment>
<protein>
    <submittedName>
        <fullName evidence="2">Uncharacterized protein</fullName>
    </submittedName>
</protein>
<keyword evidence="1" id="KW-0812">Transmembrane</keyword>
<evidence type="ECO:0000256" key="1">
    <source>
        <dbReference type="SAM" id="Phobius"/>
    </source>
</evidence>
<reference evidence="2" key="1">
    <citation type="journal article" date="2023" name="Plant J.">
        <title>Genome sequences and population genomics provide insights into the demographic history, inbreeding, and mutation load of two 'living fossil' tree species of Dipteronia.</title>
        <authorList>
            <person name="Feng Y."/>
            <person name="Comes H.P."/>
            <person name="Chen J."/>
            <person name="Zhu S."/>
            <person name="Lu R."/>
            <person name="Zhang X."/>
            <person name="Li P."/>
            <person name="Qiu J."/>
            <person name="Olsen K.M."/>
            <person name="Qiu Y."/>
        </authorList>
    </citation>
    <scope>NUCLEOTIDE SEQUENCE</scope>
    <source>
        <strain evidence="2">KIB01</strain>
    </source>
</reference>
<evidence type="ECO:0000313" key="3">
    <source>
        <dbReference type="Proteomes" id="UP001280121"/>
    </source>
</evidence>
<keyword evidence="3" id="KW-1185">Reference proteome</keyword>
<dbReference type="AlphaFoldDB" id="A0AAE0CUR6"/>
<dbReference type="EMBL" id="JANJYI010000001">
    <property type="protein sequence ID" value="KAK2664255.1"/>
    <property type="molecule type" value="Genomic_DNA"/>
</dbReference>
<dbReference type="PANTHER" id="PTHR33248">
    <property type="entry name" value="ZINC ION-BINDING PROTEIN"/>
    <property type="match status" value="1"/>
</dbReference>